<keyword evidence="10" id="KW-1185">Reference proteome</keyword>
<accession>A0A6A6E9M6</accession>
<evidence type="ECO:0000256" key="2">
    <source>
        <dbReference type="ARBA" id="ARBA00022946"/>
    </source>
</evidence>
<dbReference type="Pfam" id="PF08561">
    <property type="entry name" value="Ribosomal_L37"/>
    <property type="match status" value="1"/>
</dbReference>
<name>A0A6A6E9M6_9PEZI</name>
<sequence length="229" mass="24932">MICRNCLRTATRSHVPSPTAELASATRFLSTTAVNRNVNPITTSTATTTAPRQGTLTSSHTLPPATSTSAAQPFSEPITSSPKTPSEPSKPSTLIMSSVPAGTPLRGLNFLKNQSDPIAMEDHEYPAWLWDILKKQEKKAESGKEGDLFSKSKKQRRLAAKRLRKEQLANPDLLVPKVPIYEQTIDLPSGDGSVQGAVKAQGAREELTKAMRVKRRGAIKEANFLKAMR</sequence>
<evidence type="ECO:0000256" key="5">
    <source>
        <dbReference type="ARBA" id="ARBA00023274"/>
    </source>
</evidence>
<dbReference type="OrthoDB" id="10252718at2759"/>
<dbReference type="PANTHER" id="PTHR28595">
    <property type="entry name" value="39S RIBOSOMAL PROTEIN L54, MITOCHONDRIAL"/>
    <property type="match status" value="1"/>
</dbReference>
<evidence type="ECO:0000256" key="1">
    <source>
        <dbReference type="ARBA" id="ARBA00004173"/>
    </source>
</evidence>
<comment type="subcellular location">
    <subcellularLocation>
        <location evidence="1">Mitochondrion</location>
    </subcellularLocation>
</comment>
<dbReference type="GO" id="GO:0005762">
    <property type="term" value="C:mitochondrial large ribosomal subunit"/>
    <property type="evidence" value="ECO:0007669"/>
    <property type="project" value="TreeGrafter"/>
</dbReference>
<feature type="region of interest" description="Disordered" evidence="8">
    <location>
        <begin position="39"/>
        <end position="97"/>
    </location>
</feature>
<feature type="compositionally biased region" description="Low complexity" evidence="8">
    <location>
        <begin position="42"/>
        <end position="57"/>
    </location>
</feature>
<evidence type="ECO:0000256" key="6">
    <source>
        <dbReference type="ARBA" id="ARBA00033752"/>
    </source>
</evidence>
<keyword evidence="5" id="KW-0687">Ribonucleoprotein</keyword>
<dbReference type="GO" id="GO:0003735">
    <property type="term" value="F:structural constituent of ribosome"/>
    <property type="evidence" value="ECO:0007669"/>
    <property type="project" value="TreeGrafter"/>
</dbReference>
<dbReference type="PANTHER" id="PTHR28595:SF1">
    <property type="entry name" value="LARGE RIBOSOMAL SUBUNIT PROTEIN ML54"/>
    <property type="match status" value="1"/>
</dbReference>
<gene>
    <name evidence="9" type="ORF">K469DRAFT_628687</name>
</gene>
<feature type="compositionally biased region" description="Low complexity" evidence="8">
    <location>
        <begin position="75"/>
        <end position="93"/>
    </location>
</feature>
<keyword evidence="4" id="KW-0496">Mitochondrion</keyword>
<reference evidence="9" key="1">
    <citation type="journal article" date="2020" name="Stud. Mycol.">
        <title>101 Dothideomycetes genomes: a test case for predicting lifestyles and emergence of pathogens.</title>
        <authorList>
            <person name="Haridas S."/>
            <person name="Albert R."/>
            <person name="Binder M."/>
            <person name="Bloem J."/>
            <person name="Labutti K."/>
            <person name="Salamov A."/>
            <person name="Andreopoulos B."/>
            <person name="Baker S."/>
            <person name="Barry K."/>
            <person name="Bills G."/>
            <person name="Bluhm B."/>
            <person name="Cannon C."/>
            <person name="Castanera R."/>
            <person name="Culley D."/>
            <person name="Daum C."/>
            <person name="Ezra D."/>
            <person name="Gonzalez J."/>
            <person name="Henrissat B."/>
            <person name="Kuo A."/>
            <person name="Liang C."/>
            <person name="Lipzen A."/>
            <person name="Lutzoni F."/>
            <person name="Magnuson J."/>
            <person name="Mondo S."/>
            <person name="Nolan M."/>
            <person name="Ohm R."/>
            <person name="Pangilinan J."/>
            <person name="Park H.-J."/>
            <person name="Ramirez L."/>
            <person name="Alfaro M."/>
            <person name="Sun H."/>
            <person name="Tritt A."/>
            <person name="Yoshinaga Y."/>
            <person name="Zwiers L.-H."/>
            <person name="Turgeon B."/>
            <person name="Goodwin S."/>
            <person name="Spatafora J."/>
            <person name="Crous P."/>
            <person name="Grigoriev I."/>
        </authorList>
    </citation>
    <scope>NUCLEOTIDE SEQUENCE</scope>
    <source>
        <strain evidence="9">CBS 207.26</strain>
    </source>
</reference>
<evidence type="ECO:0000256" key="7">
    <source>
        <dbReference type="ARBA" id="ARBA00035179"/>
    </source>
</evidence>
<evidence type="ECO:0000256" key="4">
    <source>
        <dbReference type="ARBA" id="ARBA00023128"/>
    </source>
</evidence>
<comment type="similarity">
    <text evidence="6">Belongs to the mitochondrion-specific ribosomal protein mL54 family.</text>
</comment>
<dbReference type="EMBL" id="ML994626">
    <property type="protein sequence ID" value="KAF2187745.1"/>
    <property type="molecule type" value="Genomic_DNA"/>
</dbReference>
<protein>
    <recommendedName>
        <fullName evidence="7">Large ribosomal subunit protein mL54</fullName>
    </recommendedName>
</protein>
<dbReference type="Proteomes" id="UP000800200">
    <property type="component" value="Unassembled WGS sequence"/>
</dbReference>
<organism evidence="9 10">
    <name type="scientific">Zopfia rhizophila CBS 207.26</name>
    <dbReference type="NCBI Taxonomy" id="1314779"/>
    <lineage>
        <taxon>Eukaryota</taxon>
        <taxon>Fungi</taxon>
        <taxon>Dikarya</taxon>
        <taxon>Ascomycota</taxon>
        <taxon>Pezizomycotina</taxon>
        <taxon>Dothideomycetes</taxon>
        <taxon>Dothideomycetes incertae sedis</taxon>
        <taxon>Zopfiaceae</taxon>
        <taxon>Zopfia</taxon>
    </lineage>
</organism>
<evidence type="ECO:0000256" key="8">
    <source>
        <dbReference type="SAM" id="MobiDB-lite"/>
    </source>
</evidence>
<evidence type="ECO:0000256" key="3">
    <source>
        <dbReference type="ARBA" id="ARBA00022980"/>
    </source>
</evidence>
<proteinExistence type="inferred from homology"/>
<keyword evidence="2" id="KW-0809">Transit peptide</keyword>
<keyword evidence="3" id="KW-0689">Ribosomal protein</keyword>
<evidence type="ECO:0000313" key="9">
    <source>
        <dbReference type="EMBL" id="KAF2187745.1"/>
    </source>
</evidence>
<evidence type="ECO:0000313" key="10">
    <source>
        <dbReference type="Proteomes" id="UP000800200"/>
    </source>
</evidence>
<feature type="compositionally biased region" description="Polar residues" evidence="8">
    <location>
        <begin position="58"/>
        <end position="72"/>
    </location>
</feature>
<dbReference type="AlphaFoldDB" id="A0A6A6E9M6"/>
<dbReference type="InterPro" id="IPR013870">
    <property type="entry name" value="Ribosomal_mL54"/>
</dbReference>